<dbReference type="Pfam" id="PF05883">
    <property type="entry name" value="Baculo_RING"/>
    <property type="match status" value="1"/>
</dbReference>
<name>A0A2L0WU52_9ABAC</name>
<reference evidence="1 2" key="1">
    <citation type="journal article" date="2018" name="PLoS ONE">
        <title>Genome analysis of a novel Group I alphabaculovirus obtained from Oxyplax ochracea.</title>
        <authorList>
            <person name="Wang J."/>
            <person name="Hou D."/>
            <person name="Wang Q."/>
            <person name="Kuang W."/>
            <person name="Zhang L."/>
            <person name="Li J."/>
            <person name="Shen S."/>
            <person name="Deng F."/>
            <person name="Wang H."/>
            <person name="Hu Z."/>
            <person name="Wang M."/>
        </authorList>
    </citation>
    <scope>NUCLEOTIDE SEQUENCE [LARGE SCALE GENOMIC DNA]</scope>
    <source>
        <strain evidence="1">435</strain>
    </source>
</reference>
<protein>
    <submittedName>
        <fullName evidence="1">Ac53</fullName>
    </submittedName>
</protein>
<proteinExistence type="predicted"/>
<accession>A0A2L0WU52</accession>
<dbReference type="SUPFAM" id="SSF57850">
    <property type="entry name" value="RING/U-box"/>
    <property type="match status" value="1"/>
</dbReference>
<organism evidence="1 2">
    <name type="scientific">Oxyplax ochracea nucleopolyhedrovirus</name>
    <dbReference type="NCBI Taxonomy" id="2083176"/>
    <lineage>
        <taxon>Viruses</taxon>
        <taxon>Viruses incertae sedis</taxon>
        <taxon>Naldaviricetes</taxon>
        <taxon>Lefavirales</taxon>
        <taxon>Baculoviridae</taxon>
        <taxon>Alphabaculovirus</taxon>
        <taxon>Alphabaculovirus oxochraceae</taxon>
    </lineage>
</organism>
<dbReference type="InterPro" id="IPR008573">
    <property type="entry name" value="Baculovirus_U-box/Ring-like"/>
</dbReference>
<keyword evidence="2" id="KW-1185">Reference proteome</keyword>
<sequence>MLLTVCLKDKDYYMFQLFKEYWPTCKAECRICFDTIDGDSGVVGLPDTGMLNLEKMFHSNCIEQWRAQRNRDPFNRVIKYYLNFPPQTLDECKTLLRHTKGFIGEHEIDKTYKSIYQRIRNEDALDVKLDFKYVFKTRAQ</sequence>
<dbReference type="EMBL" id="MF143631">
    <property type="protein sequence ID" value="AVA31181.1"/>
    <property type="molecule type" value="Genomic_DNA"/>
</dbReference>
<evidence type="ECO:0000313" key="2">
    <source>
        <dbReference type="Proteomes" id="UP000297028"/>
    </source>
</evidence>
<evidence type="ECO:0000313" key="1">
    <source>
        <dbReference type="EMBL" id="AVA31181.1"/>
    </source>
</evidence>
<gene>
    <name evidence="1" type="ORF">Oxoc_ORF82</name>
</gene>
<dbReference type="Proteomes" id="UP000297028">
    <property type="component" value="Segment"/>
</dbReference>
<dbReference type="Gene3D" id="3.30.40.10">
    <property type="entry name" value="Zinc/RING finger domain, C3HC4 (zinc finger)"/>
    <property type="match status" value="1"/>
</dbReference>
<dbReference type="InterPro" id="IPR013083">
    <property type="entry name" value="Znf_RING/FYVE/PHD"/>
</dbReference>